<dbReference type="SUPFAM" id="SSF52047">
    <property type="entry name" value="RNI-like"/>
    <property type="match status" value="1"/>
</dbReference>
<dbReference type="OMA" id="ICPRIDN"/>
<dbReference type="RefSeq" id="XP_016501096.2">
    <property type="nucleotide sequence ID" value="XM_016645610.2"/>
</dbReference>
<evidence type="ECO:0000313" key="2">
    <source>
        <dbReference type="RefSeq" id="XP_016501096.2"/>
    </source>
</evidence>
<dbReference type="Proteomes" id="UP000790787">
    <property type="component" value="Chromosome 20"/>
</dbReference>
<dbReference type="Pfam" id="PF24758">
    <property type="entry name" value="LRR_At5g56370"/>
    <property type="match status" value="1"/>
</dbReference>
<dbReference type="KEGG" id="nta:107819501"/>
<dbReference type="GeneID" id="107819501"/>
<dbReference type="OrthoDB" id="1703979at2759"/>
<reference evidence="2" key="2">
    <citation type="submission" date="2025-08" db="UniProtKB">
        <authorList>
            <consortium name="RefSeq"/>
        </authorList>
    </citation>
    <scope>IDENTIFICATION</scope>
    <source>
        <tissue evidence="2">Leaf</tissue>
    </source>
</reference>
<organism evidence="1 2">
    <name type="scientific">Nicotiana tabacum</name>
    <name type="common">Common tobacco</name>
    <dbReference type="NCBI Taxonomy" id="4097"/>
    <lineage>
        <taxon>Eukaryota</taxon>
        <taxon>Viridiplantae</taxon>
        <taxon>Streptophyta</taxon>
        <taxon>Embryophyta</taxon>
        <taxon>Tracheophyta</taxon>
        <taxon>Spermatophyta</taxon>
        <taxon>Magnoliopsida</taxon>
        <taxon>eudicotyledons</taxon>
        <taxon>Gunneridae</taxon>
        <taxon>Pentapetalae</taxon>
        <taxon>asterids</taxon>
        <taxon>lamiids</taxon>
        <taxon>Solanales</taxon>
        <taxon>Solanaceae</taxon>
        <taxon>Nicotianoideae</taxon>
        <taxon>Nicotianeae</taxon>
        <taxon>Nicotiana</taxon>
    </lineage>
</organism>
<sequence length="428" mass="48434">MMPPMGKKHCCGSLLPLDVLGNLPENVIDDILVRLPLQDAVRTASILSNKWRYKWCKLRELTLDKTLWKNKKDLRFLTIYFRKIIHHILTLHSGPVKKFTLCIDFLESSPSNIEDLMIFLSKNGIQHLLLKLPIGRNPHELPSSFFTCLQLRHLTLQSGLILPPPSFKGFDRLISLELRDVTISSKLLESLISHSPLLEQLVLQISDVLTDVIEINAPMLRTFDFTGRISCICLKSVPLLEKLSLQDAELYYLKAAEKCDIAKFFEPLSTLEHLHLANLFLSPGAGEIPPSIPFVLHSVKRLCLSGMYFDPLDVVTSALCLIRSFPNLQSMEIQVALFYNDVPAPESLQVERFSNVTFYRLREVKLEGFIGTKPEMQLVELLLAKSPALVRILIKLSRSAKDSARAKILAVLSKIKLASPKAEVDFIF</sequence>
<dbReference type="PaxDb" id="4097-A0A1S4CJB8"/>
<dbReference type="RefSeq" id="XP_016501096.1">
    <property type="nucleotide sequence ID" value="XM_016645610.1"/>
</dbReference>
<dbReference type="AlphaFoldDB" id="A0A1S4CJB8"/>
<accession>A0A1S4CJB8</accession>
<reference evidence="1" key="1">
    <citation type="journal article" date="2014" name="Nat. Commun.">
        <title>The tobacco genome sequence and its comparison with those of tomato and potato.</title>
        <authorList>
            <person name="Sierro N."/>
            <person name="Battey J.N."/>
            <person name="Ouadi S."/>
            <person name="Bakaher N."/>
            <person name="Bovet L."/>
            <person name="Willig A."/>
            <person name="Goepfert S."/>
            <person name="Peitsch M.C."/>
            <person name="Ivanov N.V."/>
        </authorList>
    </citation>
    <scope>NUCLEOTIDE SEQUENCE [LARGE SCALE GENOMIC DNA]</scope>
</reference>
<name>A0A1S4CJB8_TOBAC</name>
<dbReference type="PANTHER" id="PTHR31639:SF283">
    <property type="entry name" value="F-BOX DOMAIN-CONTAINING PROTEIN"/>
    <property type="match status" value="1"/>
</dbReference>
<gene>
    <name evidence="2" type="primary">LOC107819501</name>
</gene>
<dbReference type="STRING" id="4097.A0A1S4CJB8"/>
<dbReference type="PANTHER" id="PTHR31639">
    <property type="entry name" value="F-BOX PROTEIN-LIKE"/>
    <property type="match status" value="1"/>
</dbReference>
<protein>
    <submittedName>
        <fullName evidence="2">LOW QUALITY PROTEIN: F-box/FBD/LRR-repeat protein At1g13570</fullName>
    </submittedName>
</protein>
<evidence type="ECO:0000313" key="1">
    <source>
        <dbReference type="Proteomes" id="UP000790787"/>
    </source>
</evidence>
<proteinExistence type="predicted"/>
<keyword evidence="1" id="KW-1185">Reference proteome</keyword>
<dbReference type="Gene3D" id="3.80.10.10">
    <property type="entry name" value="Ribonuclease Inhibitor"/>
    <property type="match status" value="1"/>
</dbReference>
<dbReference type="InterPro" id="IPR055411">
    <property type="entry name" value="LRR_FXL15/At3g58940/PEG3-like"/>
</dbReference>
<dbReference type="InterPro" id="IPR032675">
    <property type="entry name" value="LRR_dom_sf"/>
</dbReference>